<dbReference type="InterPro" id="IPR011047">
    <property type="entry name" value="Quinoprotein_ADH-like_sf"/>
</dbReference>
<feature type="domain" description="Pyrrolo-quinoline quinone repeat" evidence="2">
    <location>
        <begin position="27"/>
        <end position="168"/>
    </location>
</feature>
<dbReference type="OrthoDB" id="145878at2157"/>
<dbReference type="InterPro" id="IPR002372">
    <property type="entry name" value="PQQ_rpt_dom"/>
</dbReference>
<evidence type="ECO:0000313" key="6">
    <source>
        <dbReference type="Proteomes" id="UP000187321"/>
    </source>
</evidence>
<sequence>MTNWNQFKGDPRHSGRRRELEGPNRVREAWTVDLDGDAGSPVYDRDTVYVLTNRACHALERARGRERWTVEIDAAAESTPVVTRDTLYLTSSDGTVRALETTTGDQRWATTLPGTLESSPALADGLIYAGHEAGVSALEADTGEIVWTHETDAAAVGTPAVDRVRDRAHGDEWGSDTPEADELDLLSLEDARMDEDASQAADRDRVCVATADEQVLALEADTGEPCWNAPTNGTVVDGPTITGDRVYVADDSGTLVALHADSGQSWFTYKIQQSFASSPTVLPERDTTFVGATDGYVHVTDTTFGRRKLRGWLFAKKGVALDGTISASPAVAGEICCVGDSTGSFYGIDLTDDCNPCWHVGLDGPITAPPALGEDHLFVVGGDRLYRLEWDTDERSV</sequence>
<organism evidence="4 5">
    <name type="scientific">Natronorubrum daqingense</name>
    <dbReference type="NCBI Taxonomy" id="588898"/>
    <lineage>
        <taxon>Archaea</taxon>
        <taxon>Methanobacteriati</taxon>
        <taxon>Methanobacteriota</taxon>
        <taxon>Stenosarchaea group</taxon>
        <taxon>Halobacteria</taxon>
        <taxon>Halobacteriales</taxon>
        <taxon>Natrialbaceae</taxon>
        <taxon>Natronorubrum</taxon>
    </lineage>
</organism>
<dbReference type="SMART" id="SM00564">
    <property type="entry name" value="PQQ"/>
    <property type="match status" value="5"/>
</dbReference>
<keyword evidence="5" id="KW-1185">Reference proteome</keyword>
<feature type="domain" description="Pyrrolo-quinoline quinone repeat" evidence="2">
    <location>
        <begin position="195"/>
        <end position="389"/>
    </location>
</feature>
<dbReference type="EMBL" id="CP019327">
    <property type="protein sequence ID" value="APX97872.1"/>
    <property type="molecule type" value="Genomic_DNA"/>
</dbReference>
<dbReference type="SUPFAM" id="SSF50998">
    <property type="entry name" value="Quinoprotein alcohol dehydrogenase-like"/>
    <property type="match status" value="2"/>
</dbReference>
<name>A0A1N7ELK9_9EURY</name>
<dbReference type="KEGG" id="hda:BB347_15300"/>
<evidence type="ECO:0000313" key="4">
    <source>
        <dbReference type="EMBL" id="SIR88971.1"/>
    </source>
</evidence>
<proteinExistence type="predicted"/>
<feature type="compositionally biased region" description="Basic and acidic residues" evidence="1">
    <location>
        <begin position="9"/>
        <end position="23"/>
    </location>
</feature>
<dbReference type="Gene3D" id="2.130.10.10">
    <property type="entry name" value="YVTN repeat-like/Quinoprotein amine dehydrogenase"/>
    <property type="match status" value="3"/>
</dbReference>
<protein>
    <submittedName>
        <fullName evidence="4">Outer membrane protein assembly factor BamB, contains PQQ-like beta-propeller repeat</fullName>
    </submittedName>
    <submittedName>
        <fullName evidence="3">Pyrrolo-quinoline quinone</fullName>
    </submittedName>
</protein>
<reference evidence="3 6" key="1">
    <citation type="submission" date="2017-01" db="EMBL/GenBank/DDBJ databases">
        <title>Complete genome sequence of Haloterrigena daqingensis type strain (JX313T).</title>
        <authorList>
            <person name="Shuang W."/>
        </authorList>
    </citation>
    <scope>NUCLEOTIDE SEQUENCE [LARGE SCALE GENOMIC DNA]</scope>
    <source>
        <strain evidence="3 6">JX313</strain>
    </source>
</reference>
<evidence type="ECO:0000313" key="3">
    <source>
        <dbReference type="EMBL" id="APX97872.1"/>
    </source>
</evidence>
<accession>A0A1N7ELK9</accession>
<dbReference type="PANTHER" id="PTHR34512">
    <property type="entry name" value="CELL SURFACE PROTEIN"/>
    <property type="match status" value="1"/>
</dbReference>
<dbReference type="Pfam" id="PF13360">
    <property type="entry name" value="PQQ_2"/>
    <property type="match status" value="2"/>
</dbReference>
<feature type="region of interest" description="Disordered" evidence="1">
    <location>
        <begin position="1"/>
        <end position="23"/>
    </location>
</feature>
<dbReference type="Proteomes" id="UP000185687">
    <property type="component" value="Unassembled WGS sequence"/>
</dbReference>
<dbReference type="RefSeq" id="WP_076582598.1">
    <property type="nucleotide sequence ID" value="NZ_CP019327.1"/>
</dbReference>
<evidence type="ECO:0000256" key="1">
    <source>
        <dbReference type="SAM" id="MobiDB-lite"/>
    </source>
</evidence>
<dbReference type="InterPro" id="IPR015943">
    <property type="entry name" value="WD40/YVTN_repeat-like_dom_sf"/>
</dbReference>
<gene>
    <name evidence="3" type="ORF">BB347_15300</name>
    <name evidence="4" type="ORF">SAMN05421809_2691</name>
</gene>
<evidence type="ECO:0000313" key="5">
    <source>
        <dbReference type="Proteomes" id="UP000185687"/>
    </source>
</evidence>
<dbReference type="AlphaFoldDB" id="A0A1N7ELK9"/>
<dbReference type="InterPro" id="IPR018391">
    <property type="entry name" value="PQQ_b-propeller_rpt"/>
</dbReference>
<dbReference type="EMBL" id="FTNP01000004">
    <property type="protein sequence ID" value="SIR88971.1"/>
    <property type="molecule type" value="Genomic_DNA"/>
</dbReference>
<dbReference type="Proteomes" id="UP000187321">
    <property type="component" value="Chromosome"/>
</dbReference>
<dbReference type="STRING" id="588898.BB347_15300"/>
<evidence type="ECO:0000259" key="2">
    <source>
        <dbReference type="Pfam" id="PF13360"/>
    </source>
</evidence>
<reference evidence="4 5" key="2">
    <citation type="submission" date="2017-01" db="EMBL/GenBank/DDBJ databases">
        <authorList>
            <person name="Mah S.A."/>
            <person name="Swanson W.J."/>
            <person name="Moy G.W."/>
            <person name="Vacquier V.D."/>
        </authorList>
    </citation>
    <scope>NUCLEOTIDE SEQUENCE [LARGE SCALE GENOMIC DNA]</scope>
    <source>
        <strain evidence="4 5">CGMCC 1.8909</strain>
    </source>
</reference>
<dbReference type="GeneID" id="30957337"/>
<dbReference type="PANTHER" id="PTHR34512:SF30">
    <property type="entry name" value="OUTER MEMBRANE PROTEIN ASSEMBLY FACTOR BAMB"/>
    <property type="match status" value="1"/>
</dbReference>